<gene>
    <name evidence="1" type="ORF">LCL61_28210</name>
</gene>
<reference evidence="1" key="1">
    <citation type="submission" date="2023-10" db="EMBL/GenBank/DDBJ databases">
        <title>Whole genome sequencing of actinobacterial strain Amycolatopsis sp. (BCA-696) identifies the underlying plant growth-promoting genes.</title>
        <authorList>
            <person name="Gandham P."/>
            <person name="Vadla N."/>
            <person name="Saji A."/>
            <person name="Srinivas V."/>
            <person name="Ruperao P."/>
            <person name="Selvanayagam S."/>
            <person name="Saxena R.K."/>
            <person name="Rathore A."/>
            <person name="Gopalakrishnan S."/>
            <person name="Thakur V."/>
        </authorList>
    </citation>
    <scope>NUCLEOTIDE SEQUENCE</scope>
    <source>
        <strain evidence="1">BCA-696</strain>
    </source>
</reference>
<sequence length="158" mass="17187">MTDAALLLRETGSPWIDYHQFMLFDVESTEARPSNLAPAGDGAIAVSGHGGGKFFTLGEMTDVVVHFELWTAEPAPPTSPFEDRFDGAFTVDTGRVVLGSVTGSPADVIIDLPVPGPFQLRAFRSSTPTTNADFPDLDYRRERWLLQTWPSSAQTSPT</sequence>
<proteinExistence type="predicted"/>
<accession>A0ACD5BJJ0</accession>
<keyword evidence="2" id="KW-1185">Reference proteome</keyword>
<evidence type="ECO:0000313" key="1">
    <source>
        <dbReference type="EMBL" id="WYW19435.1"/>
    </source>
</evidence>
<dbReference type="Proteomes" id="UP001456344">
    <property type="component" value="Chromosome"/>
</dbReference>
<dbReference type="EMBL" id="CP150484">
    <property type="protein sequence ID" value="WYW19435.1"/>
    <property type="molecule type" value="Genomic_DNA"/>
</dbReference>
<evidence type="ECO:0000313" key="2">
    <source>
        <dbReference type="Proteomes" id="UP001456344"/>
    </source>
</evidence>
<protein>
    <submittedName>
        <fullName evidence="1">Uncharacterized protein</fullName>
    </submittedName>
</protein>
<organism evidence="1 2">
    <name type="scientific">Amycolatopsis coloradensis</name>
    <dbReference type="NCBI Taxonomy" id="76021"/>
    <lineage>
        <taxon>Bacteria</taxon>
        <taxon>Bacillati</taxon>
        <taxon>Actinomycetota</taxon>
        <taxon>Actinomycetes</taxon>
        <taxon>Pseudonocardiales</taxon>
        <taxon>Pseudonocardiaceae</taxon>
        <taxon>Amycolatopsis</taxon>
    </lineage>
</organism>
<name>A0ACD5BJJ0_9PSEU</name>